<feature type="transmembrane region" description="Helical" evidence="9">
    <location>
        <begin position="350"/>
        <end position="368"/>
    </location>
</feature>
<keyword evidence="4 9" id="KW-0812">Transmembrane</keyword>
<dbReference type="GeneID" id="17322402"/>
<keyword evidence="5 9" id="KW-0106">Calcium</keyword>
<dbReference type="OrthoDB" id="1699231at2759"/>
<dbReference type="KEGG" id="ccp:CHC_T00003221001"/>
<feature type="transmembrane region" description="Helical" evidence="9">
    <location>
        <begin position="319"/>
        <end position="338"/>
    </location>
</feature>
<protein>
    <recommendedName>
        <fullName evidence="11">Sodium/calcium exchanger membrane region domain-containing protein</fullName>
    </recommendedName>
</protein>
<evidence type="ECO:0000256" key="9">
    <source>
        <dbReference type="RuleBase" id="RU365028"/>
    </source>
</evidence>
<keyword evidence="7 9" id="KW-0406">Ion transport</keyword>
<keyword evidence="3 9" id="KW-0109">Calcium transport</keyword>
<accession>R7Q8L6</accession>
<gene>
    <name evidence="12" type="ORF">CHC_T00003221001</name>
</gene>
<proteinExistence type="inferred from homology"/>
<dbReference type="EMBL" id="HG001707">
    <property type="protein sequence ID" value="CDF34872.1"/>
    <property type="molecule type" value="Genomic_DNA"/>
</dbReference>
<dbReference type="Gramene" id="CDF34872">
    <property type="protein sequence ID" value="CDF34872"/>
    <property type="gene ID" value="CHC_T00003221001"/>
</dbReference>
<feature type="domain" description="Sodium/calcium exchanger membrane region" evidence="11">
    <location>
        <begin position="215"/>
        <end position="370"/>
    </location>
</feature>
<dbReference type="GO" id="GO:0006874">
    <property type="term" value="P:intracellular calcium ion homeostasis"/>
    <property type="evidence" value="ECO:0007669"/>
    <property type="project" value="TreeGrafter"/>
</dbReference>
<dbReference type="OMA" id="AVMITCN"/>
<evidence type="ECO:0000256" key="5">
    <source>
        <dbReference type="ARBA" id="ARBA00022837"/>
    </source>
</evidence>
<evidence type="ECO:0000256" key="2">
    <source>
        <dbReference type="ARBA" id="ARBA00022448"/>
    </source>
</evidence>
<dbReference type="NCBIfam" id="TIGR00846">
    <property type="entry name" value="caca2"/>
    <property type="match status" value="1"/>
</dbReference>
<organism evidence="12 13">
    <name type="scientific">Chondrus crispus</name>
    <name type="common">Carrageen Irish moss</name>
    <name type="synonym">Polymorpha crispa</name>
    <dbReference type="NCBI Taxonomy" id="2769"/>
    <lineage>
        <taxon>Eukaryota</taxon>
        <taxon>Rhodophyta</taxon>
        <taxon>Florideophyceae</taxon>
        <taxon>Rhodymeniophycidae</taxon>
        <taxon>Gigartinales</taxon>
        <taxon>Gigartinaceae</taxon>
        <taxon>Chondrus</taxon>
    </lineage>
</organism>
<dbReference type="GO" id="GO:0012505">
    <property type="term" value="C:endomembrane system"/>
    <property type="evidence" value="ECO:0007669"/>
    <property type="project" value="UniProtKB-SubCell"/>
</dbReference>
<keyword evidence="2 9" id="KW-0813">Transport</keyword>
<reference evidence="13" key="1">
    <citation type="journal article" date="2013" name="Proc. Natl. Acad. Sci. U.S.A.">
        <title>Genome structure and metabolic features in the red seaweed Chondrus crispus shed light on evolution of the Archaeplastida.</title>
        <authorList>
            <person name="Collen J."/>
            <person name="Porcel B."/>
            <person name="Carre W."/>
            <person name="Ball S.G."/>
            <person name="Chaparro C."/>
            <person name="Tonon T."/>
            <person name="Barbeyron T."/>
            <person name="Michel G."/>
            <person name="Noel B."/>
            <person name="Valentin K."/>
            <person name="Elias M."/>
            <person name="Artiguenave F."/>
            <person name="Arun A."/>
            <person name="Aury J.M."/>
            <person name="Barbosa-Neto J.F."/>
            <person name="Bothwell J.H."/>
            <person name="Bouget F.Y."/>
            <person name="Brillet L."/>
            <person name="Cabello-Hurtado F."/>
            <person name="Capella-Gutierrez S."/>
            <person name="Charrier B."/>
            <person name="Cladiere L."/>
            <person name="Cock J.M."/>
            <person name="Coelho S.M."/>
            <person name="Colleoni C."/>
            <person name="Czjzek M."/>
            <person name="Da Silva C."/>
            <person name="Delage L."/>
            <person name="Denoeud F."/>
            <person name="Deschamps P."/>
            <person name="Dittami S.M."/>
            <person name="Gabaldon T."/>
            <person name="Gachon C.M."/>
            <person name="Groisillier A."/>
            <person name="Herve C."/>
            <person name="Jabbari K."/>
            <person name="Katinka M."/>
            <person name="Kloareg B."/>
            <person name="Kowalczyk N."/>
            <person name="Labadie K."/>
            <person name="Leblanc C."/>
            <person name="Lopez P.J."/>
            <person name="McLachlan D.H."/>
            <person name="Meslet-Cladiere L."/>
            <person name="Moustafa A."/>
            <person name="Nehr Z."/>
            <person name="Nyvall Collen P."/>
            <person name="Panaud O."/>
            <person name="Partensky F."/>
            <person name="Poulain J."/>
            <person name="Rensing S.A."/>
            <person name="Rousvoal S."/>
            <person name="Samson G."/>
            <person name="Symeonidi A."/>
            <person name="Weissenbach J."/>
            <person name="Zambounis A."/>
            <person name="Wincker P."/>
            <person name="Boyen C."/>
        </authorList>
    </citation>
    <scope>NUCLEOTIDE SEQUENCE [LARGE SCALE GENOMIC DNA]</scope>
    <source>
        <strain evidence="13">cv. Stackhouse</strain>
    </source>
</reference>
<feature type="domain" description="Sodium/calcium exchanger membrane region" evidence="11">
    <location>
        <begin position="399"/>
        <end position="543"/>
    </location>
</feature>
<feature type="transmembrane region" description="Helical" evidence="9">
    <location>
        <begin position="389"/>
        <end position="414"/>
    </location>
</feature>
<dbReference type="InterPro" id="IPR044880">
    <property type="entry name" value="NCX_ion-bd_dom_sf"/>
</dbReference>
<dbReference type="GO" id="GO:0015369">
    <property type="term" value="F:calcium:proton antiporter activity"/>
    <property type="evidence" value="ECO:0007669"/>
    <property type="project" value="UniProtKB-UniRule"/>
</dbReference>
<dbReference type="AlphaFoldDB" id="R7Q8L6"/>
<feature type="region of interest" description="Disordered" evidence="10">
    <location>
        <begin position="109"/>
        <end position="157"/>
    </location>
</feature>
<sequence length="546" mass="58789">MRTISPSRTSDAHVVHTRNSFRLLPTHSIVVAFRVIFTTSVATVLSPPSKRTHESTLCLPQSIPVPQNLYAASATTRPPLSRPFHILLSAAPVASLSPRNQSFTMDTALLQPKPHASTTTTTTYGSLPTRRRTEFPQSSPQERPPLTARHSSGPTPVPRRVSGFSDLGISVCGGQLTQLQNGLSLGLGGYSSWVNLFLIFVPFGLVAGFLNAPPIWTFSLNFVGMVPLAMLLGKATEDIAEHTNQTFGALVNVTFGNAVELILCISALRAGKMELIQNTIAGSVLSNLLLVLGSAFFFGGLRYREQVVLPAVSEANADLLSFAVFGFSIPALFAMALPESATKADAEERMSLVTSICLLLIYCMYLYFQLYTHAELYESGGSAADITNDVVDVASLPVALGILIGMVVLVAFSSEMIVDSIDGFSVRVGLGQKFIAVVLLPVVGNAVEHMSAIFVARHNKIDLSIGIACGSSVQIALFVAPLLVVVSWMFGNEHLTLNFQLFETICLGFSVFVVNATLRDSRSNWLEGAVLVMCYFILTSAFYLMG</sequence>
<feature type="transmembrane region" description="Helical" evidence="9">
    <location>
        <begin position="193"/>
        <end position="210"/>
    </location>
</feature>
<evidence type="ECO:0000256" key="4">
    <source>
        <dbReference type="ARBA" id="ARBA00022692"/>
    </source>
</evidence>
<dbReference type="RefSeq" id="XP_005714691.1">
    <property type="nucleotide sequence ID" value="XM_005714634.1"/>
</dbReference>
<evidence type="ECO:0000256" key="3">
    <source>
        <dbReference type="ARBA" id="ARBA00022568"/>
    </source>
</evidence>
<feature type="transmembrane region" description="Helical" evidence="9">
    <location>
        <begin position="247"/>
        <end position="268"/>
    </location>
</feature>
<evidence type="ECO:0000313" key="12">
    <source>
        <dbReference type="EMBL" id="CDF34872.1"/>
    </source>
</evidence>
<feature type="transmembrane region" description="Helical" evidence="9">
    <location>
        <begin position="525"/>
        <end position="545"/>
    </location>
</feature>
<evidence type="ECO:0000256" key="1">
    <source>
        <dbReference type="ARBA" id="ARBA00004127"/>
    </source>
</evidence>
<name>R7Q8L6_CHOCR</name>
<evidence type="ECO:0000256" key="6">
    <source>
        <dbReference type="ARBA" id="ARBA00022989"/>
    </source>
</evidence>
<dbReference type="STRING" id="2769.R7Q8L6"/>
<keyword evidence="13" id="KW-1185">Reference proteome</keyword>
<feature type="transmembrane region" description="Helical" evidence="9">
    <location>
        <begin position="463"/>
        <end position="491"/>
    </location>
</feature>
<comment type="similarity">
    <text evidence="9">Belongs to the Ca(2+):cation antiporter (CaCA) (TC 2.A.19) family.</text>
</comment>
<dbReference type="GO" id="GO:0005774">
    <property type="term" value="C:vacuolar membrane"/>
    <property type="evidence" value="ECO:0007669"/>
    <property type="project" value="UniProtKB-ARBA"/>
</dbReference>
<keyword evidence="9" id="KW-0050">Antiport</keyword>
<dbReference type="PANTHER" id="PTHR31503:SF22">
    <property type="entry name" value="VACUOLAR CALCIUM ION TRANSPORTER"/>
    <property type="match status" value="1"/>
</dbReference>
<feature type="transmembrane region" description="Helical" evidence="9">
    <location>
        <begin position="216"/>
        <end position="235"/>
    </location>
</feature>
<dbReference type="Pfam" id="PF01699">
    <property type="entry name" value="Na_Ca_ex"/>
    <property type="match status" value="2"/>
</dbReference>
<feature type="transmembrane region" description="Helical" evidence="9">
    <location>
        <begin position="434"/>
        <end position="456"/>
    </location>
</feature>
<dbReference type="Proteomes" id="UP000012073">
    <property type="component" value="Unassembled WGS sequence"/>
</dbReference>
<keyword evidence="8 9" id="KW-0472">Membrane</keyword>
<dbReference type="InterPro" id="IPR004837">
    <property type="entry name" value="NaCa_Exmemb"/>
</dbReference>
<dbReference type="PANTHER" id="PTHR31503">
    <property type="entry name" value="VACUOLAR CALCIUM ION TRANSPORTER"/>
    <property type="match status" value="1"/>
</dbReference>
<evidence type="ECO:0000259" key="11">
    <source>
        <dbReference type="Pfam" id="PF01699"/>
    </source>
</evidence>
<comment type="subcellular location">
    <subcellularLocation>
        <location evidence="1">Endomembrane system</location>
        <topology evidence="1">Multi-pass membrane protein</topology>
    </subcellularLocation>
</comment>
<evidence type="ECO:0000313" key="13">
    <source>
        <dbReference type="Proteomes" id="UP000012073"/>
    </source>
</evidence>
<evidence type="ECO:0000256" key="7">
    <source>
        <dbReference type="ARBA" id="ARBA00023065"/>
    </source>
</evidence>
<dbReference type="InterPro" id="IPR004713">
    <property type="entry name" value="CaH_exchang"/>
</dbReference>
<keyword evidence="6 9" id="KW-1133">Transmembrane helix</keyword>
<dbReference type="PhylomeDB" id="R7Q8L6"/>
<dbReference type="InterPro" id="IPR004798">
    <property type="entry name" value="CAX-like"/>
</dbReference>
<evidence type="ECO:0000256" key="10">
    <source>
        <dbReference type="SAM" id="MobiDB-lite"/>
    </source>
</evidence>
<evidence type="ECO:0000256" key="8">
    <source>
        <dbReference type="ARBA" id="ARBA00023136"/>
    </source>
</evidence>
<dbReference type="NCBIfam" id="TIGR00378">
    <property type="entry name" value="cax"/>
    <property type="match status" value="1"/>
</dbReference>
<feature type="transmembrane region" description="Helical" evidence="9">
    <location>
        <begin position="280"/>
        <end position="298"/>
    </location>
</feature>
<feature type="transmembrane region" description="Helical" evidence="9">
    <location>
        <begin position="497"/>
        <end position="518"/>
    </location>
</feature>
<dbReference type="Gene3D" id="1.20.1420.30">
    <property type="entry name" value="NCX, central ion-binding region"/>
    <property type="match status" value="1"/>
</dbReference>